<comment type="caution">
    <text evidence="8">The sequence shown here is derived from an EMBL/GenBank/DDBJ whole genome shotgun (WGS) entry which is preliminary data.</text>
</comment>
<gene>
    <name evidence="8" type="ORF">AO501_03515</name>
</gene>
<evidence type="ECO:0000256" key="6">
    <source>
        <dbReference type="ARBA" id="ARBA00022842"/>
    </source>
</evidence>
<accession>A0A0Q2XCN3</accession>
<keyword evidence="4" id="KW-0479">Metal-binding</keyword>
<keyword evidence="6" id="KW-0460">Magnesium</keyword>
<evidence type="ECO:0000313" key="9">
    <source>
        <dbReference type="Proteomes" id="UP000051677"/>
    </source>
</evidence>
<dbReference type="InterPro" id="IPR029060">
    <property type="entry name" value="PIN-like_dom_sf"/>
</dbReference>
<reference evidence="8 9" key="1">
    <citation type="submission" date="2015-10" db="EMBL/GenBank/DDBJ databases">
        <title>Mycobacterium gordonae draft genome assembly.</title>
        <authorList>
            <person name="Ustinova V."/>
            <person name="Smirnova T."/>
            <person name="Blagodatskikh K."/>
            <person name="Varlamov D."/>
            <person name="Larionova E."/>
            <person name="Chernousova L."/>
        </authorList>
    </citation>
    <scope>NUCLEOTIDE SEQUENCE [LARGE SCALE GENOMIC DNA]</scope>
    <source>
        <strain evidence="8 9">CTRI 14-8773</strain>
    </source>
</reference>
<evidence type="ECO:0000256" key="1">
    <source>
        <dbReference type="ARBA" id="ARBA00001946"/>
    </source>
</evidence>
<evidence type="ECO:0000313" key="8">
    <source>
        <dbReference type="EMBL" id="KQH79004.1"/>
    </source>
</evidence>
<dbReference type="EMBL" id="LKTM01000129">
    <property type="protein sequence ID" value="KQH79004.1"/>
    <property type="molecule type" value="Genomic_DNA"/>
</dbReference>
<evidence type="ECO:0000256" key="2">
    <source>
        <dbReference type="ARBA" id="ARBA00022649"/>
    </source>
</evidence>
<evidence type="ECO:0000259" key="7">
    <source>
        <dbReference type="Pfam" id="PF01850"/>
    </source>
</evidence>
<evidence type="ECO:0000256" key="5">
    <source>
        <dbReference type="ARBA" id="ARBA00022801"/>
    </source>
</evidence>
<dbReference type="Pfam" id="PF01850">
    <property type="entry name" value="PIN"/>
    <property type="match status" value="1"/>
</dbReference>
<proteinExistence type="predicted"/>
<keyword evidence="3" id="KW-0540">Nuclease</keyword>
<feature type="domain" description="PIN" evidence="7">
    <location>
        <begin position="19"/>
        <end position="116"/>
    </location>
</feature>
<dbReference type="GO" id="GO:0016787">
    <property type="term" value="F:hydrolase activity"/>
    <property type="evidence" value="ECO:0007669"/>
    <property type="project" value="UniProtKB-KW"/>
</dbReference>
<dbReference type="SUPFAM" id="SSF88723">
    <property type="entry name" value="PIN domain-like"/>
    <property type="match status" value="1"/>
</dbReference>
<dbReference type="RefSeq" id="WP_055578106.1">
    <property type="nucleotide sequence ID" value="NZ_LKTM01000129.1"/>
</dbReference>
<dbReference type="InterPro" id="IPR002716">
    <property type="entry name" value="PIN_dom"/>
</dbReference>
<dbReference type="AlphaFoldDB" id="A0A0Q2XCN3"/>
<dbReference type="OrthoDB" id="3257696at2"/>
<protein>
    <recommendedName>
        <fullName evidence="7">PIN domain-containing protein</fullName>
    </recommendedName>
</protein>
<dbReference type="GO" id="GO:0004518">
    <property type="term" value="F:nuclease activity"/>
    <property type="evidence" value="ECO:0007669"/>
    <property type="project" value="UniProtKB-KW"/>
</dbReference>
<dbReference type="Proteomes" id="UP000051677">
    <property type="component" value="Unassembled WGS sequence"/>
</dbReference>
<sequence length="131" mass="14184">MNIHLDTNLLIQRPRWELLPPGDHQLFVSAIAFAEFSEGTTHSDPTIAGRAALDLIKLRNAYGDGLPFAQREADVYRELCATVVTAGRTPGGRRRVDVMIAAVAVANNSALATRNTADFTGLENVLEVIAL</sequence>
<comment type="cofactor">
    <cofactor evidence="1">
        <name>Mg(2+)</name>
        <dbReference type="ChEBI" id="CHEBI:18420"/>
    </cofactor>
</comment>
<dbReference type="GO" id="GO:0046872">
    <property type="term" value="F:metal ion binding"/>
    <property type="evidence" value="ECO:0007669"/>
    <property type="project" value="UniProtKB-KW"/>
</dbReference>
<keyword evidence="2" id="KW-1277">Toxin-antitoxin system</keyword>
<name>A0A0Q2XCN3_MYCGO</name>
<evidence type="ECO:0000256" key="4">
    <source>
        <dbReference type="ARBA" id="ARBA00022723"/>
    </source>
</evidence>
<keyword evidence="5" id="KW-0378">Hydrolase</keyword>
<organism evidence="8 9">
    <name type="scientific">Mycobacterium gordonae</name>
    <dbReference type="NCBI Taxonomy" id="1778"/>
    <lineage>
        <taxon>Bacteria</taxon>
        <taxon>Bacillati</taxon>
        <taxon>Actinomycetota</taxon>
        <taxon>Actinomycetes</taxon>
        <taxon>Mycobacteriales</taxon>
        <taxon>Mycobacteriaceae</taxon>
        <taxon>Mycobacterium</taxon>
    </lineage>
</organism>
<evidence type="ECO:0000256" key="3">
    <source>
        <dbReference type="ARBA" id="ARBA00022722"/>
    </source>
</evidence>
<dbReference type="Gene3D" id="3.40.50.1010">
    <property type="entry name" value="5'-nuclease"/>
    <property type="match status" value="1"/>
</dbReference>